<evidence type="ECO:0000313" key="2">
    <source>
        <dbReference type="Proteomes" id="UP000807469"/>
    </source>
</evidence>
<keyword evidence="2" id="KW-1185">Reference proteome</keyword>
<dbReference type="AlphaFoldDB" id="A0A9P6CRZ8"/>
<reference evidence="1" key="1">
    <citation type="submission" date="2020-11" db="EMBL/GenBank/DDBJ databases">
        <authorList>
            <consortium name="DOE Joint Genome Institute"/>
            <person name="Ahrendt S."/>
            <person name="Riley R."/>
            <person name="Andreopoulos W."/>
            <person name="Labutti K."/>
            <person name="Pangilinan J."/>
            <person name="Ruiz-Duenas F.J."/>
            <person name="Barrasa J.M."/>
            <person name="Sanchez-Garcia M."/>
            <person name="Camarero S."/>
            <person name="Miyauchi S."/>
            <person name="Serrano A."/>
            <person name="Linde D."/>
            <person name="Babiker R."/>
            <person name="Drula E."/>
            <person name="Ayuso-Fernandez I."/>
            <person name="Pacheco R."/>
            <person name="Padilla G."/>
            <person name="Ferreira P."/>
            <person name="Barriuso J."/>
            <person name="Kellner H."/>
            <person name="Castanera R."/>
            <person name="Alfaro M."/>
            <person name="Ramirez L."/>
            <person name="Pisabarro A.G."/>
            <person name="Kuo A."/>
            <person name="Tritt A."/>
            <person name="Lipzen A."/>
            <person name="He G."/>
            <person name="Yan M."/>
            <person name="Ng V."/>
            <person name="Cullen D."/>
            <person name="Martin F."/>
            <person name="Rosso M.-N."/>
            <person name="Henrissat B."/>
            <person name="Hibbett D."/>
            <person name="Martinez A.T."/>
            <person name="Grigoriev I.V."/>
        </authorList>
    </citation>
    <scope>NUCLEOTIDE SEQUENCE</scope>
    <source>
        <strain evidence="1">CIRM-BRFM 674</strain>
    </source>
</reference>
<sequence length="174" mass="20192">MQNSQSQSNRVKAASPFLEQIWNSSAPKITDSEYFTIGQYVLVRKQSDKGGWKPAKVIRPLVDEITGERSYSVEAIGSLKSVDHSTRKYYYNKGEIRAMPMEYRYHEEMGNWVHPFLCEPGDFVWALIHFEKHNRWIPVIYIYPVSGNGYKVEALTGELKNLFMTTPQLHPFVQ</sequence>
<dbReference type="EMBL" id="MU155255">
    <property type="protein sequence ID" value="KAF9477621.1"/>
    <property type="molecule type" value="Genomic_DNA"/>
</dbReference>
<protein>
    <submittedName>
        <fullName evidence="1">Uncharacterized protein</fullName>
    </submittedName>
</protein>
<proteinExistence type="predicted"/>
<accession>A0A9P6CRZ8</accession>
<comment type="caution">
    <text evidence="1">The sequence shown here is derived from an EMBL/GenBank/DDBJ whole genome shotgun (WGS) entry which is preliminary data.</text>
</comment>
<name>A0A9P6CRZ8_9AGAR</name>
<dbReference type="Proteomes" id="UP000807469">
    <property type="component" value="Unassembled WGS sequence"/>
</dbReference>
<evidence type="ECO:0000313" key="1">
    <source>
        <dbReference type="EMBL" id="KAF9477621.1"/>
    </source>
</evidence>
<organism evidence="1 2">
    <name type="scientific">Pholiota conissans</name>
    <dbReference type="NCBI Taxonomy" id="109636"/>
    <lineage>
        <taxon>Eukaryota</taxon>
        <taxon>Fungi</taxon>
        <taxon>Dikarya</taxon>
        <taxon>Basidiomycota</taxon>
        <taxon>Agaricomycotina</taxon>
        <taxon>Agaricomycetes</taxon>
        <taxon>Agaricomycetidae</taxon>
        <taxon>Agaricales</taxon>
        <taxon>Agaricineae</taxon>
        <taxon>Strophariaceae</taxon>
        <taxon>Pholiota</taxon>
    </lineage>
</organism>
<gene>
    <name evidence="1" type="ORF">BDN70DRAFT_896370</name>
</gene>